<gene>
    <name evidence="1" type="ORF">EZH22_10685</name>
</gene>
<evidence type="ECO:0008006" key="3">
    <source>
        <dbReference type="Google" id="ProtNLM"/>
    </source>
</evidence>
<evidence type="ECO:0000313" key="2">
    <source>
        <dbReference type="Proteomes" id="UP000596427"/>
    </source>
</evidence>
<name>A0A974PS55_9HYPH</name>
<dbReference type="EMBL" id="CP063362">
    <property type="protein sequence ID" value="QRG08700.1"/>
    <property type="molecule type" value="Genomic_DNA"/>
</dbReference>
<keyword evidence="2" id="KW-1185">Reference proteome</keyword>
<protein>
    <recommendedName>
        <fullName evidence="3">DUF2971 domain-containing protein</fullName>
    </recommendedName>
</protein>
<dbReference type="KEGG" id="xdi:EZH22_10685"/>
<accession>A0A974PS55</accession>
<dbReference type="Proteomes" id="UP000596427">
    <property type="component" value="Chromosome"/>
</dbReference>
<sequence length="289" mass="32542">MALLEYQPRQPLYHFTSLAGFEGILKSKELWFSDLTQMNDPRELELGFEHFIEALKAVRHNEYEGHRGFFLSILAGRLTALRHSHQAFCCCFSLVGDDLPLWSEYTGYVGLSVGFKPTAINDIQARLQQANYLSDNAPEAFRSKVLKIAATHDPEGCVANEQFWTQASVDAFTAITALKHHTWAYEREIRMIHLQTNDEPDPADGALVSDDGEVNEWITPSTRTGAGGEVSYLPFRFGRYRDGDDKHRRAIARVIIGPKCTLSIDDVAAMLATNGYNGVEIVRSECRIR</sequence>
<reference evidence="1 2" key="1">
    <citation type="submission" date="2020-10" db="EMBL/GenBank/DDBJ databases">
        <title>Degradation of 1,4-Dioxane by Xanthobacter sp. YN2, via a Novel Group-2 Soluble Di-Iron Monooxygenase.</title>
        <authorList>
            <person name="Ma F."/>
            <person name="Wang Y."/>
            <person name="Yang J."/>
            <person name="Guo H."/>
            <person name="Su D."/>
            <person name="Yu L."/>
        </authorList>
    </citation>
    <scope>NUCLEOTIDE SEQUENCE [LARGE SCALE GENOMIC DNA]</scope>
    <source>
        <strain evidence="1 2">YN2</strain>
    </source>
</reference>
<dbReference type="RefSeq" id="WP_203195616.1">
    <property type="nucleotide sequence ID" value="NZ_CP063362.1"/>
</dbReference>
<proteinExistence type="predicted"/>
<dbReference type="AlphaFoldDB" id="A0A974PS55"/>
<evidence type="ECO:0000313" key="1">
    <source>
        <dbReference type="EMBL" id="QRG08700.1"/>
    </source>
</evidence>
<organism evidence="1 2">
    <name type="scientific">Xanthobacter dioxanivorans</name>
    <dbReference type="NCBI Taxonomy" id="2528964"/>
    <lineage>
        <taxon>Bacteria</taxon>
        <taxon>Pseudomonadati</taxon>
        <taxon>Pseudomonadota</taxon>
        <taxon>Alphaproteobacteria</taxon>
        <taxon>Hyphomicrobiales</taxon>
        <taxon>Xanthobacteraceae</taxon>
        <taxon>Xanthobacter</taxon>
    </lineage>
</organism>